<sequence length="162" mass="17814">MKTSTNPPTTTQGTDAAKKIVGRKRGIATDALGLLLAVIVIAASTPENTAGVQVLDRATALHPTITKTWVDAGFKNKFVEHAATLGVDAEVVPRKAEAKGFHVVKRRWVVERTLGWLMLHRRLVRDYETLPTSSEAMIHIAMIDNVSKRITGEATPTWRDTY</sequence>
<accession>A0ABP4XNV1</accession>
<organism evidence="2 3">
    <name type="scientific">Luedemannella flava</name>
    <dbReference type="NCBI Taxonomy" id="349316"/>
    <lineage>
        <taxon>Bacteria</taxon>
        <taxon>Bacillati</taxon>
        <taxon>Actinomycetota</taxon>
        <taxon>Actinomycetes</taxon>
        <taxon>Micromonosporales</taxon>
        <taxon>Micromonosporaceae</taxon>
        <taxon>Luedemannella</taxon>
    </lineage>
</organism>
<keyword evidence="3" id="KW-1185">Reference proteome</keyword>
<evidence type="ECO:0000313" key="3">
    <source>
        <dbReference type="Proteomes" id="UP001500218"/>
    </source>
</evidence>
<dbReference type="EMBL" id="BAAALT010000009">
    <property type="protein sequence ID" value="GAA1786553.1"/>
    <property type="molecule type" value="Genomic_DNA"/>
</dbReference>
<evidence type="ECO:0000313" key="2">
    <source>
        <dbReference type="EMBL" id="GAA1786553.1"/>
    </source>
</evidence>
<dbReference type="PANTHER" id="PTHR30007:SF0">
    <property type="entry name" value="TRANSPOSASE"/>
    <property type="match status" value="1"/>
</dbReference>
<dbReference type="Pfam" id="PF01609">
    <property type="entry name" value="DDE_Tnp_1"/>
    <property type="match status" value="1"/>
</dbReference>
<dbReference type="Proteomes" id="UP001500218">
    <property type="component" value="Unassembled WGS sequence"/>
</dbReference>
<proteinExistence type="predicted"/>
<reference evidence="3" key="1">
    <citation type="journal article" date="2019" name="Int. J. Syst. Evol. Microbiol.">
        <title>The Global Catalogue of Microorganisms (GCM) 10K type strain sequencing project: providing services to taxonomists for standard genome sequencing and annotation.</title>
        <authorList>
            <consortium name="The Broad Institute Genomics Platform"/>
            <consortium name="The Broad Institute Genome Sequencing Center for Infectious Disease"/>
            <person name="Wu L."/>
            <person name="Ma J."/>
        </authorList>
    </citation>
    <scope>NUCLEOTIDE SEQUENCE [LARGE SCALE GENOMIC DNA]</scope>
    <source>
        <strain evidence="3">JCM 13250</strain>
    </source>
</reference>
<dbReference type="PANTHER" id="PTHR30007">
    <property type="entry name" value="PHP DOMAIN PROTEIN"/>
    <property type="match status" value="1"/>
</dbReference>
<feature type="domain" description="Transposase IS4-like" evidence="1">
    <location>
        <begin position="11"/>
        <end position="143"/>
    </location>
</feature>
<protein>
    <recommendedName>
        <fullName evidence="1">Transposase IS4-like domain-containing protein</fullName>
    </recommendedName>
</protein>
<gene>
    <name evidence="2" type="ORF">GCM10009682_05850</name>
</gene>
<evidence type="ECO:0000259" key="1">
    <source>
        <dbReference type="Pfam" id="PF01609"/>
    </source>
</evidence>
<name>A0ABP4XNV1_9ACTN</name>
<dbReference type="InterPro" id="IPR002559">
    <property type="entry name" value="Transposase_11"/>
</dbReference>
<comment type="caution">
    <text evidence="2">The sequence shown here is derived from an EMBL/GenBank/DDBJ whole genome shotgun (WGS) entry which is preliminary data.</text>
</comment>